<accession>A0ABN6ISX0</accession>
<evidence type="ECO:0000313" key="4">
    <source>
        <dbReference type="Proteomes" id="UP000826012"/>
    </source>
</evidence>
<reference evidence="3 4" key="1">
    <citation type="submission" date="2021-07" db="EMBL/GenBank/DDBJ databases">
        <title>Complete genome sequence of nontuberculous Mycobacterium sp. TY59.</title>
        <authorList>
            <person name="Fukushima K."/>
        </authorList>
    </citation>
    <scope>NUCLEOTIDE SEQUENCE [LARGE SCALE GENOMIC DNA]</scope>
    <source>
        <strain evidence="3 4">TY59</strain>
    </source>
</reference>
<dbReference type="RefSeq" id="WP_250160659.1">
    <property type="nucleotide sequence ID" value="NZ_AP024828.1"/>
</dbReference>
<sequence length="275" mass="29273">MTDVSKHALTKVPAVTLGFWVIKVLATTLGETGGDTVTMTLNWGYAAGVAIFGVALVALVAAQILARRFHAVLYWATIVASTTFGTVLADFADRSLGIGYTGGSLLLLACLLVTLGLWRWSQGTVSVSTVSTPKVEAFYWATITFSQTLGTALGDWLADTRDFGYERGALVFAVGLAVVAALYFWTSISRVTLFWVAFILTRPLGATVGDFIDKPVADGGLAWSRPLASAVLAALIAVLVVVIPQRPGHHPGQPKDDATEHNPETGVEQPDRDPR</sequence>
<dbReference type="EMBL" id="AP024828">
    <property type="protein sequence ID" value="BCZ25122.1"/>
    <property type="molecule type" value="Genomic_DNA"/>
</dbReference>
<feature type="compositionally biased region" description="Basic and acidic residues" evidence="1">
    <location>
        <begin position="253"/>
        <end position="275"/>
    </location>
</feature>
<proteinExistence type="predicted"/>
<feature type="transmembrane region" description="Helical" evidence="2">
    <location>
        <begin position="42"/>
        <end position="65"/>
    </location>
</feature>
<evidence type="ECO:0000256" key="2">
    <source>
        <dbReference type="SAM" id="Phobius"/>
    </source>
</evidence>
<feature type="region of interest" description="Disordered" evidence="1">
    <location>
        <begin position="248"/>
        <end position="275"/>
    </location>
</feature>
<feature type="transmembrane region" description="Helical" evidence="2">
    <location>
        <begin position="169"/>
        <end position="186"/>
    </location>
</feature>
<dbReference type="InterPro" id="IPR007136">
    <property type="entry name" value="DUF347"/>
</dbReference>
<dbReference type="Pfam" id="PF03988">
    <property type="entry name" value="DUF347"/>
    <property type="match status" value="4"/>
</dbReference>
<reference evidence="3 4" key="2">
    <citation type="submission" date="2021-07" db="EMBL/GenBank/DDBJ databases">
        <authorList>
            <person name="Matsumoto Y."/>
            <person name="Motooka D."/>
            <person name="Nakamura S."/>
        </authorList>
    </citation>
    <scope>NUCLEOTIDE SEQUENCE [LARGE SCALE GENOMIC DNA]</scope>
    <source>
        <strain evidence="3 4">TY59</strain>
    </source>
</reference>
<keyword evidence="2" id="KW-1133">Transmembrane helix</keyword>
<keyword evidence="4" id="KW-1185">Reference proteome</keyword>
<organism evidence="3 4">
    <name type="scientific">Mycobacterium senriense</name>
    <dbReference type="NCBI Taxonomy" id="2775496"/>
    <lineage>
        <taxon>Bacteria</taxon>
        <taxon>Bacillati</taxon>
        <taxon>Actinomycetota</taxon>
        <taxon>Actinomycetes</taxon>
        <taxon>Mycobacteriales</taxon>
        <taxon>Mycobacteriaceae</taxon>
        <taxon>Mycobacterium</taxon>
        <taxon>Mycobacterium avium complex (MAC)</taxon>
    </lineage>
</organism>
<protein>
    <submittedName>
        <fullName evidence="3">Membrane protein</fullName>
    </submittedName>
</protein>
<feature type="transmembrane region" description="Helical" evidence="2">
    <location>
        <begin position="98"/>
        <end position="118"/>
    </location>
</feature>
<keyword evidence="2" id="KW-0472">Membrane</keyword>
<feature type="transmembrane region" description="Helical" evidence="2">
    <location>
        <begin position="12"/>
        <end position="30"/>
    </location>
</feature>
<keyword evidence="2" id="KW-0812">Transmembrane</keyword>
<dbReference type="Proteomes" id="UP000826012">
    <property type="component" value="Chromosome"/>
</dbReference>
<evidence type="ECO:0000313" key="3">
    <source>
        <dbReference type="EMBL" id="BCZ25122.1"/>
    </source>
</evidence>
<gene>
    <name evidence="3" type="ORF">MTY59_49770</name>
</gene>
<evidence type="ECO:0000256" key="1">
    <source>
        <dbReference type="SAM" id="MobiDB-lite"/>
    </source>
</evidence>
<feature type="transmembrane region" description="Helical" evidence="2">
    <location>
        <begin position="224"/>
        <end position="243"/>
    </location>
</feature>
<feature type="transmembrane region" description="Helical" evidence="2">
    <location>
        <begin position="72"/>
        <end position="92"/>
    </location>
</feature>
<name>A0ABN6ISX0_9MYCO</name>